<accession>A0A371HL66</accession>
<keyword evidence="3" id="KW-1185">Reference proteome</keyword>
<evidence type="ECO:0000259" key="1">
    <source>
        <dbReference type="Pfam" id="PF07727"/>
    </source>
</evidence>
<feature type="non-terminal residue" evidence="2">
    <location>
        <position position="1"/>
    </location>
</feature>
<evidence type="ECO:0000313" key="2">
    <source>
        <dbReference type="EMBL" id="RDY03536.1"/>
    </source>
</evidence>
<dbReference type="Pfam" id="PF07727">
    <property type="entry name" value="RVT_2"/>
    <property type="match status" value="1"/>
</dbReference>
<comment type="caution">
    <text evidence="2">The sequence shown here is derived from an EMBL/GenBank/DDBJ whole genome shotgun (WGS) entry which is preliminary data.</text>
</comment>
<dbReference type="EMBL" id="QJKJ01002282">
    <property type="protein sequence ID" value="RDY03536.1"/>
    <property type="molecule type" value="Genomic_DNA"/>
</dbReference>
<name>A0A371HL66_MUCPR</name>
<evidence type="ECO:0000313" key="3">
    <source>
        <dbReference type="Proteomes" id="UP000257109"/>
    </source>
</evidence>
<reference evidence="2" key="1">
    <citation type="submission" date="2018-05" db="EMBL/GenBank/DDBJ databases">
        <title>Draft genome of Mucuna pruriens seed.</title>
        <authorList>
            <person name="Nnadi N.E."/>
            <person name="Vos R."/>
            <person name="Hasami M.H."/>
            <person name="Devisetty U.K."/>
            <person name="Aguiy J.C."/>
        </authorList>
    </citation>
    <scope>NUCLEOTIDE SEQUENCE [LARGE SCALE GENOMIC DNA]</scope>
    <source>
        <strain evidence="2">JCA_2017</strain>
    </source>
</reference>
<proteinExistence type="predicted"/>
<feature type="domain" description="Reverse transcriptase Ty1/copia-type" evidence="1">
    <location>
        <begin position="147"/>
        <end position="255"/>
    </location>
</feature>
<dbReference type="InterPro" id="IPR013103">
    <property type="entry name" value="RVT_2"/>
</dbReference>
<sequence length="294" mass="33501">MAQGDNDDSDSDHVLLMVTTSDCAKSNFWYMDTRCSSRMIGNKGNGQSSDSEKKWVAANYWRKGCLISKQTKSSFKSNIPATKALLEVVYLDVREPMKSVSLGVTEEWDVMHLTLLAETELMSFEQAIREPEWKAAMEEELKATKKNHTWELVTLPHNKRLKVKPTREVAKYKTRLVAKGFLQKAGLDYNKVFAPVAKIETIRLVVAVAIFRGWSLHQLDVKSSFLNRPLEEEVYVCQPPGFEVIGHEDKGWSLSLQEKVFSCIKRSILTKSLKDDHFKMARDMIGVQPIINVN</sequence>
<dbReference type="Proteomes" id="UP000257109">
    <property type="component" value="Unassembled WGS sequence"/>
</dbReference>
<protein>
    <recommendedName>
        <fullName evidence="1">Reverse transcriptase Ty1/copia-type domain-containing protein</fullName>
    </recommendedName>
</protein>
<dbReference type="STRING" id="157652.A0A371HL66"/>
<dbReference type="OrthoDB" id="8048783at2759"/>
<dbReference type="AlphaFoldDB" id="A0A371HL66"/>
<gene>
    <name evidence="2" type="ORF">CR513_12871</name>
</gene>
<organism evidence="2 3">
    <name type="scientific">Mucuna pruriens</name>
    <name type="common">Velvet bean</name>
    <name type="synonym">Dolichos pruriens</name>
    <dbReference type="NCBI Taxonomy" id="157652"/>
    <lineage>
        <taxon>Eukaryota</taxon>
        <taxon>Viridiplantae</taxon>
        <taxon>Streptophyta</taxon>
        <taxon>Embryophyta</taxon>
        <taxon>Tracheophyta</taxon>
        <taxon>Spermatophyta</taxon>
        <taxon>Magnoliopsida</taxon>
        <taxon>eudicotyledons</taxon>
        <taxon>Gunneridae</taxon>
        <taxon>Pentapetalae</taxon>
        <taxon>rosids</taxon>
        <taxon>fabids</taxon>
        <taxon>Fabales</taxon>
        <taxon>Fabaceae</taxon>
        <taxon>Papilionoideae</taxon>
        <taxon>50 kb inversion clade</taxon>
        <taxon>NPAAA clade</taxon>
        <taxon>indigoferoid/millettioid clade</taxon>
        <taxon>Phaseoleae</taxon>
        <taxon>Mucuna</taxon>
    </lineage>
</organism>